<sequence>MTRDADQGTQRAAAHPTTGNGSLGVVSLARMTAAFFATLALCAVANKPAAAATSPWFRSTGGEVRLITAGGPADGDGSYRAALEIRTEEGWKTYWRYPGDSGIGTTADFSGSSNVASAMLAFPAPERHEDPYSTTIGYEGGAVLPITVKPGSPDAPAMLVADVSLGLCKDVCVPVTAHLEVPLGPDTARDATSGNAIAAARAKVPLPASAGDPLSVTDIAIEPGTKPVLRFTARLAKPDQPADLFVEGPDGSYLSVPERASQDGEKAVFTLSSDGLMHKGDTAELRLTLVNGGEAVDQRWTLDASTLD</sequence>
<comment type="caution">
    <text evidence="2">The sequence shown here is derived from an EMBL/GenBank/DDBJ whole genome shotgun (WGS) entry which is preliminary data.</text>
</comment>
<organism evidence="2 3">
    <name type="scientific">Breoghania corrubedonensis</name>
    <dbReference type="NCBI Taxonomy" id="665038"/>
    <lineage>
        <taxon>Bacteria</taxon>
        <taxon>Pseudomonadati</taxon>
        <taxon>Pseudomonadota</taxon>
        <taxon>Alphaproteobacteria</taxon>
        <taxon>Hyphomicrobiales</taxon>
        <taxon>Stappiaceae</taxon>
        <taxon>Breoghania</taxon>
    </lineage>
</organism>
<gene>
    <name evidence="2" type="ORF">C8N35_101296</name>
</gene>
<dbReference type="Proteomes" id="UP000244081">
    <property type="component" value="Unassembled WGS sequence"/>
</dbReference>
<dbReference type="Pfam" id="PF11412">
    <property type="entry name" value="DsbD_N"/>
    <property type="match status" value="1"/>
</dbReference>
<evidence type="ECO:0000259" key="1">
    <source>
        <dbReference type="Pfam" id="PF11412"/>
    </source>
</evidence>
<evidence type="ECO:0000313" key="2">
    <source>
        <dbReference type="EMBL" id="PTW62256.1"/>
    </source>
</evidence>
<feature type="domain" description="Thiol:disulfide interchange protein DsbD N-terminal" evidence="1">
    <location>
        <begin position="79"/>
        <end position="180"/>
    </location>
</feature>
<proteinExistence type="predicted"/>
<name>A0A2T5VEU7_9HYPH</name>
<dbReference type="InterPro" id="IPR028250">
    <property type="entry name" value="DsbDN"/>
</dbReference>
<accession>A0A2T5VEU7</accession>
<dbReference type="AlphaFoldDB" id="A0A2T5VEU7"/>
<keyword evidence="3" id="KW-1185">Reference proteome</keyword>
<dbReference type="EMBL" id="QAYG01000001">
    <property type="protein sequence ID" value="PTW62256.1"/>
    <property type="molecule type" value="Genomic_DNA"/>
</dbReference>
<evidence type="ECO:0000313" key="3">
    <source>
        <dbReference type="Proteomes" id="UP000244081"/>
    </source>
</evidence>
<protein>
    <submittedName>
        <fullName evidence="2">DsbC/DsbD-like thiol-disulfide interchange protein</fullName>
    </submittedName>
</protein>
<reference evidence="2 3" key="1">
    <citation type="submission" date="2018-04" db="EMBL/GenBank/DDBJ databases">
        <title>Genomic Encyclopedia of Archaeal and Bacterial Type Strains, Phase II (KMG-II): from individual species to whole genera.</title>
        <authorList>
            <person name="Goeker M."/>
        </authorList>
    </citation>
    <scope>NUCLEOTIDE SEQUENCE [LARGE SCALE GENOMIC DNA]</scope>
    <source>
        <strain evidence="2 3">DSM 23382</strain>
    </source>
</reference>